<evidence type="ECO:0000256" key="1">
    <source>
        <dbReference type="ARBA" id="ARBA00023015"/>
    </source>
</evidence>
<keyword evidence="1" id="KW-0805">Transcription regulation</keyword>
<dbReference type="SUPFAM" id="SSF46689">
    <property type="entry name" value="Homeodomain-like"/>
    <property type="match status" value="1"/>
</dbReference>
<dbReference type="EMBL" id="BAAAZW010000002">
    <property type="protein sequence ID" value="GAA3951983.1"/>
    <property type="molecule type" value="Genomic_DNA"/>
</dbReference>
<feature type="domain" description="HTH tetR-type" evidence="5">
    <location>
        <begin position="20"/>
        <end position="80"/>
    </location>
</feature>
<protein>
    <submittedName>
        <fullName evidence="6">TetR/AcrR family transcriptional regulator</fullName>
    </submittedName>
</protein>
<dbReference type="PROSITE" id="PS01081">
    <property type="entry name" value="HTH_TETR_1"/>
    <property type="match status" value="1"/>
</dbReference>
<evidence type="ECO:0000313" key="7">
    <source>
        <dbReference type="Proteomes" id="UP001418444"/>
    </source>
</evidence>
<dbReference type="PANTHER" id="PTHR30055:SF234">
    <property type="entry name" value="HTH-TYPE TRANSCRIPTIONAL REGULATOR BETI"/>
    <property type="match status" value="1"/>
</dbReference>
<dbReference type="Gene3D" id="1.10.357.10">
    <property type="entry name" value="Tetracycline Repressor, domain 2"/>
    <property type="match status" value="1"/>
</dbReference>
<evidence type="ECO:0000259" key="5">
    <source>
        <dbReference type="PROSITE" id="PS50977"/>
    </source>
</evidence>
<keyword evidence="2 4" id="KW-0238">DNA-binding</keyword>
<gene>
    <name evidence="6" type="ORF">GCM10022231_07350</name>
</gene>
<sequence>MSSSTLSQESTRRRLTPQQAETVARLADAAVEVLNADGFDGLTVRAVAKKASVAPATAYTYFSSKNHLVAEVFWRRLAAGVPEPDPELAPIERVAQVLRGVSMVVAGEGQLGGAVTVALLGVDPDVEHLRLRVGGFIRQRLAQALDVDPADPGPVVEALEMLYAGGLVHAGMGHLTYEQTSERLVATARLLLENQPTLDQEA</sequence>
<dbReference type="PRINTS" id="PR00455">
    <property type="entry name" value="HTHTETR"/>
</dbReference>
<proteinExistence type="predicted"/>
<evidence type="ECO:0000256" key="3">
    <source>
        <dbReference type="ARBA" id="ARBA00023163"/>
    </source>
</evidence>
<dbReference type="Proteomes" id="UP001418444">
    <property type="component" value="Unassembled WGS sequence"/>
</dbReference>
<organism evidence="6 7">
    <name type="scientific">Gordonia caeni</name>
    <dbReference type="NCBI Taxonomy" id="1007097"/>
    <lineage>
        <taxon>Bacteria</taxon>
        <taxon>Bacillati</taxon>
        <taxon>Actinomycetota</taxon>
        <taxon>Actinomycetes</taxon>
        <taxon>Mycobacteriales</taxon>
        <taxon>Gordoniaceae</taxon>
        <taxon>Gordonia</taxon>
    </lineage>
</organism>
<dbReference type="InterPro" id="IPR001647">
    <property type="entry name" value="HTH_TetR"/>
</dbReference>
<name>A0ABP7NQK1_9ACTN</name>
<evidence type="ECO:0000256" key="4">
    <source>
        <dbReference type="PROSITE-ProRule" id="PRU00335"/>
    </source>
</evidence>
<dbReference type="InterPro" id="IPR050109">
    <property type="entry name" value="HTH-type_TetR-like_transc_reg"/>
</dbReference>
<dbReference type="PANTHER" id="PTHR30055">
    <property type="entry name" value="HTH-TYPE TRANSCRIPTIONAL REGULATOR RUTR"/>
    <property type="match status" value="1"/>
</dbReference>
<dbReference type="Pfam" id="PF00440">
    <property type="entry name" value="TetR_N"/>
    <property type="match status" value="1"/>
</dbReference>
<feature type="DNA-binding region" description="H-T-H motif" evidence="4">
    <location>
        <begin position="43"/>
        <end position="62"/>
    </location>
</feature>
<dbReference type="InterPro" id="IPR023772">
    <property type="entry name" value="DNA-bd_HTH_TetR-type_CS"/>
</dbReference>
<keyword evidence="7" id="KW-1185">Reference proteome</keyword>
<comment type="caution">
    <text evidence="6">The sequence shown here is derived from an EMBL/GenBank/DDBJ whole genome shotgun (WGS) entry which is preliminary data.</text>
</comment>
<dbReference type="PROSITE" id="PS50977">
    <property type="entry name" value="HTH_TETR_2"/>
    <property type="match status" value="1"/>
</dbReference>
<accession>A0ABP7NQK1</accession>
<dbReference type="InterPro" id="IPR009057">
    <property type="entry name" value="Homeodomain-like_sf"/>
</dbReference>
<evidence type="ECO:0000313" key="6">
    <source>
        <dbReference type="EMBL" id="GAA3951983.1"/>
    </source>
</evidence>
<keyword evidence="3" id="KW-0804">Transcription</keyword>
<dbReference type="RefSeq" id="WP_344780723.1">
    <property type="nucleotide sequence ID" value="NZ_BAAAZW010000002.1"/>
</dbReference>
<reference evidence="7" key="1">
    <citation type="journal article" date="2019" name="Int. J. Syst. Evol. Microbiol.">
        <title>The Global Catalogue of Microorganisms (GCM) 10K type strain sequencing project: providing services to taxonomists for standard genome sequencing and annotation.</title>
        <authorList>
            <consortium name="The Broad Institute Genomics Platform"/>
            <consortium name="The Broad Institute Genome Sequencing Center for Infectious Disease"/>
            <person name="Wu L."/>
            <person name="Ma J."/>
        </authorList>
    </citation>
    <scope>NUCLEOTIDE SEQUENCE [LARGE SCALE GENOMIC DNA]</scope>
    <source>
        <strain evidence="7">JCM 16923</strain>
    </source>
</reference>
<evidence type="ECO:0000256" key="2">
    <source>
        <dbReference type="ARBA" id="ARBA00023125"/>
    </source>
</evidence>